<accession>A0A2S4N5D3</accession>
<protein>
    <submittedName>
        <fullName evidence="2">Uncharacterized protein DUF4138</fullName>
    </submittedName>
</protein>
<dbReference type="RefSeq" id="WP_103726858.1">
    <property type="nucleotide sequence ID" value="NZ_PQNY01000017.1"/>
</dbReference>
<dbReference type="Pfam" id="PF13595">
    <property type="entry name" value="DUF4138"/>
    <property type="match status" value="1"/>
</dbReference>
<name>A0A2S4N5D3_9FLAO</name>
<proteinExistence type="predicted"/>
<dbReference type="EMBL" id="PQNY01000017">
    <property type="protein sequence ID" value="POS00901.1"/>
    <property type="molecule type" value="Genomic_DNA"/>
</dbReference>
<organism evidence="2 3">
    <name type="scientific">Flavobacterium croceum DSM 17960</name>
    <dbReference type="NCBI Taxonomy" id="1121886"/>
    <lineage>
        <taxon>Bacteria</taxon>
        <taxon>Pseudomonadati</taxon>
        <taxon>Bacteroidota</taxon>
        <taxon>Flavobacteriia</taxon>
        <taxon>Flavobacteriales</taxon>
        <taxon>Flavobacteriaceae</taxon>
        <taxon>Flavobacterium</taxon>
    </lineage>
</organism>
<feature type="signal peptide" evidence="1">
    <location>
        <begin position="1"/>
        <end position="19"/>
    </location>
</feature>
<reference evidence="2 3" key="1">
    <citation type="submission" date="2018-01" db="EMBL/GenBank/DDBJ databases">
        <title>Genomic Encyclopedia of Type Strains, Phase I: the one thousand microbial genomes (KMG-I) project.</title>
        <authorList>
            <person name="Goeker M."/>
        </authorList>
    </citation>
    <scope>NUCLEOTIDE SEQUENCE [LARGE SCALE GENOMIC DNA]</scope>
    <source>
        <strain evidence="2 3">DSM 17960</strain>
    </source>
</reference>
<keyword evidence="3" id="KW-1185">Reference proteome</keyword>
<keyword evidence="1" id="KW-0732">Signal</keyword>
<gene>
    <name evidence="2" type="ORF">Q361_1174</name>
</gene>
<dbReference type="OrthoDB" id="1038500at2"/>
<evidence type="ECO:0000313" key="3">
    <source>
        <dbReference type="Proteomes" id="UP000237056"/>
    </source>
</evidence>
<dbReference type="InterPro" id="IPR022298">
    <property type="entry name" value="Conjug_transposon_TraN"/>
</dbReference>
<comment type="caution">
    <text evidence="2">The sequence shown here is derived from an EMBL/GenBank/DDBJ whole genome shotgun (WGS) entry which is preliminary data.</text>
</comment>
<evidence type="ECO:0000256" key="1">
    <source>
        <dbReference type="SAM" id="SignalP"/>
    </source>
</evidence>
<sequence>MLKLFFPFCLLFVFGQAMAQLEKDKENNIIVYVSSSKNTNLFFPTPIESGVLGKDNYEFAFSDETKTKLGILRGTQGPETNLLVTTIEGNVYSFIVRYSEDLQKLNYFMSLSDKIGNMNGDTTNTEGEKKENNNLVSKNISVNDYNAEAKTIERKNESTRANETNELYKFIIEKGRYYKRYYSEATGVKLHLYNIFNDNGGNLFFYLKLENSSSVTYQIDTIEINIVASNSYKKTSTQTIPIEPITIYKEYANALPNSSSDYIIVVNKFTINKEKQLQIKFSELTGERDLELVIPNQYINNPNSK</sequence>
<evidence type="ECO:0000313" key="2">
    <source>
        <dbReference type="EMBL" id="POS00901.1"/>
    </source>
</evidence>
<dbReference type="AlphaFoldDB" id="A0A2S4N5D3"/>
<feature type="chain" id="PRO_5015709031" evidence="1">
    <location>
        <begin position="20"/>
        <end position="305"/>
    </location>
</feature>
<dbReference type="Proteomes" id="UP000237056">
    <property type="component" value="Unassembled WGS sequence"/>
</dbReference>